<protein>
    <submittedName>
        <fullName evidence="2">Uncharacterized protein</fullName>
    </submittedName>
</protein>
<accession>A0A0A9E374</accession>
<sequence>MNASPAPTSRNCGVSRNTLMGSGPGRPALAAATARRFFSETAAATMPAMERTRPMPIFSRLVNPCLPVMRLRQSGTKTRS</sequence>
<proteinExistence type="predicted"/>
<reference evidence="2" key="2">
    <citation type="journal article" date="2015" name="Data Brief">
        <title>Shoot transcriptome of the giant reed, Arundo donax.</title>
        <authorList>
            <person name="Barrero R.A."/>
            <person name="Guerrero F.D."/>
            <person name="Moolhuijzen P."/>
            <person name="Goolsby J.A."/>
            <person name="Tidwell J."/>
            <person name="Bellgard S.E."/>
            <person name="Bellgard M.I."/>
        </authorList>
    </citation>
    <scope>NUCLEOTIDE SEQUENCE</scope>
    <source>
        <tissue evidence="2">Shoot tissue taken approximately 20 cm above the soil surface</tissue>
    </source>
</reference>
<name>A0A0A9E374_ARUDO</name>
<dbReference type="AlphaFoldDB" id="A0A0A9E374"/>
<dbReference type="EMBL" id="GBRH01202686">
    <property type="protein sequence ID" value="JAD95209.1"/>
    <property type="molecule type" value="Transcribed_RNA"/>
</dbReference>
<reference evidence="2" key="1">
    <citation type="submission" date="2014-09" db="EMBL/GenBank/DDBJ databases">
        <authorList>
            <person name="Magalhaes I.L.F."/>
            <person name="Oliveira U."/>
            <person name="Santos F.R."/>
            <person name="Vidigal T.H.D.A."/>
            <person name="Brescovit A.D."/>
            <person name="Santos A.J."/>
        </authorList>
    </citation>
    <scope>NUCLEOTIDE SEQUENCE</scope>
    <source>
        <tissue evidence="2">Shoot tissue taken approximately 20 cm above the soil surface</tissue>
    </source>
</reference>
<organism evidence="2">
    <name type="scientific">Arundo donax</name>
    <name type="common">Giant reed</name>
    <name type="synonym">Donax arundinaceus</name>
    <dbReference type="NCBI Taxonomy" id="35708"/>
    <lineage>
        <taxon>Eukaryota</taxon>
        <taxon>Viridiplantae</taxon>
        <taxon>Streptophyta</taxon>
        <taxon>Embryophyta</taxon>
        <taxon>Tracheophyta</taxon>
        <taxon>Spermatophyta</taxon>
        <taxon>Magnoliopsida</taxon>
        <taxon>Liliopsida</taxon>
        <taxon>Poales</taxon>
        <taxon>Poaceae</taxon>
        <taxon>PACMAD clade</taxon>
        <taxon>Arundinoideae</taxon>
        <taxon>Arundineae</taxon>
        <taxon>Arundo</taxon>
    </lineage>
</organism>
<feature type="region of interest" description="Disordered" evidence="1">
    <location>
        <begin position="1"/>
        <end position="27"/>
    </location>
</feature>
<evidence type="ECO:0000256" key="1">
    <source>
        <dbReference type="SAM" id="MobiDB-lite"/>
    </source>
</evidence>
<feature type="compositionally biased region" description="Polar residues" evidence="1">
    <location>
        <begin position="1"/>
        <end position="20"/>
    </location>
</feature>
<evidence type="ECO:0000313" key="2">
    <source>
        <dbReference type="EMBL" id="JAD95209.1"/>
    </source>
</evidence>